<dbReference type="InterPro" id="IPR038770">
    <property type="entry name" value="Na+/solute_symporter_sf"/>
</dbReference>
<evidence type="ECO:0000256" key="7">
    <source>
        <dbReference type="SAM" id="Phobius"/>
    </source>
</evidence>
<dbReference type="Proteomes" id="UP001515480">
    <property type="component" value="Unassembled WGS sequence"/>
</dbReference>
<feature type="transmembrane region" description="Helical" evidence="7">
    <location>
        <begin position="222"/>
        <end position="245"/>
    </location>
</feature>
<keyword evidence="5 7" id="KW-0472">Membrane</keyword>
<evidence type="ECO:0000256" key="1">
    <source>
        <dbReference type="ARBA" id="ARBA00004141"/>
    </source>
</evidence>
<sequence>MGGASSQVLLFLLICGMAASCDTTLLRKAFKRRSGILAGLGCQFVLLPALGCLALSLFPQDASAAVTLLVVTTSPGGGFSGLWCFLCNADLALSVAMTTASTLVSLVALPANLYLYITLLYGRPVAVDYAQLCLAVVIVASAVLVGMGAGRYLAAQRTVFSVVGQLSGVGLIAVGALANTTSSDPLWENDTTWFLAITTPVVGGLVLAIVIARCIKLRDPEAVAVAIECCYQNTGLALTIALSAVPKGDRGKAAAVPLVYGMAEMALIPLFALFAWRAGWTYAPRDENICAVLVKNYQPDASGRSGRASSSSQAAAATFTGDSEALNPGSSTSSWWPFCSRPRHGPGSGSSFNLN</sequence>
<evidence type="ECO:0000256" key="2">
    <source>
        <dbReference type="ARBA" id="ARBA00006528"/>
    </source>
</evidence>
<reference evidence="8 9" key="1">
    <citation type="journal article" date="2024" name="Science">
        <title>Giant polyketide synthase enzymes in the biosynthesis of giant marine polyether toxins.</title>
        <authorList>
            <person name="Fallon T.R."/>
            <person name="Shende V.V."/>
            <person name="Wierzbicki I.H."/>
            <person name="Pendleton A.L."/>
            <person name="Watervoot N.F."/>
            <person name="Auber R.P."/>
            <person name="Gonzalez D.J."/>
            <person name="Wisecaver J.H."/>
            <person name="Moore B.S."/>
        </authorList>
    </citation>
    <scope>NUCLEOTIDE SEQUENCE [LARGE SCALE GENOMIC DNA]</scope>
    <source>
        <strain evidence="8 9">12B1</strain>
    </source>
</reference>
<feature type="transmembrane region" description="Helical" evidence="7">
    <location>
        <begin position="159"/>
        <end position="178"/>
    </location>
</feature>
<feature type="transmembrane region" description="Helical" evidence="7">
    <location>
        <begin position="257"/>
        <end position="276"/>
    </location>
</feature>
<feature type="region of interest" description="Disordered" evidence="6">
    <location>
        <begin position="319"/>
        <end position="355"/>
    </location>
</feature>
<feature type="transmembrane region" description="Helical" evidence="7">
    <location>
        <begin position="64"/>
        <end position="86"/>
    </location>
</feature>
<protein>
    <submittedName>
        <fullName evidence="8">Uncharacterized protein</fullName>
    </submittedName>
</protein>
<organism evidence="8 9">
    <name type="scientific">Prymnesium parvum</name>
    <name type="common">Toxic golden alga</name>
    <dbReference type="NCBI Taxonomy" id="97485"/>
    <lineage>
        <taxon>Eukaryota</taxon>
        <taxon>Haptista</taxon>
        <taxon>Haptophyta</taxon>
        <taxon>Prymnesiophyceae</taxon>
        <taxon>Prymnesiales</taxon>
        <taxon>Prymnesiaceae</taxon>
        <taxon>Prymnesium</taxon>
    </lineage>
</organism>
<dbReference type="GO" id="GO:0016020">
    <property type="term" value="C:membrane"/>
    <property type="evidence" value="ECO:0007669"/>
    <property type="project" value="UniProtKB-SubCell"/>
</dbReference>
<comment type="similarity">
    <text evidence="2">Belongs to the bile acid:sodium symporter (BASS) (TC 2.A.28) family.</text>
</comment>
<dbReference type="InterPro" id="IPR002657">
    <property type="entry name" value="BilAc:Na_symport/Acr3"/>
</dbReference>
<dbReference type="Gene3D" id="1.20.1530.20">
    <property type="match status" value="1"/>
</dbReference>
<dbReference type="AlphaFoldDB" id="A0AB34IX59"/>
<dbReference type="InterPro" id="IPR004710">
    <property type="entry name" value="Bilac:Na_transpt"/>
</dbReference>
<comment type="caution">
    <text evidence="8">The sequence shown here is derived from an EMBL/GenBank/DDBJ whole genome shotgun (WGS) entry which is preliminary data.</text>
</comment>
<keyword evidence="4 7" id="KW-1133">Transmembrane helix</keyword>
<feature type="transmembrane region" description="Helical" evidence="7">
    <location>
        <begin position="6"/>
        <end position="25"/>
    </location>
</feature>
<dbReference type="EMBL" id="JBGBPQ010000017">
    <property type="protein sequence ID" value="KAL1507603.1"/>
    <property type="molecule type" value="Genomic_DNA"/>
</dbReference>
<feature type="transmembrane region" description="Helical" evidence="7">
    <location>
        <begin position="129"/>
        <end position="147"/>
    </location>
</feature>
<accession>A0AB34IX59</accession>
<evidence type="ECO:0000313" key="9">
    <source>
        <dbReference type="Proteomes" id="UP001515480"/>
    </source>
</evidence>
<name>A0AB34IX59_PRYPA</name>
<dbReference type="PANTHER" id="PTHR10361:SF28">
    <property type="entry name" value="P3 PROTEIN-RELATED"/>
    <property type="match status" value="1"/>
</dbReference>
<evidence type="ECO:0000256" key="4">
    <source>
        <dbReference type="ARBA" id="ARBA00022989"/>
    </source>
</evidence>
<dbReference type="Pfam" id="PF01758">
    <property type="entry name" value="SBF"/>
    <property type="match status" value="1"/>
</dbReference>
<comment type="subcellular location">
    <subcellularLocation>
        <location evidence="1">Membrane</location>
        <topology evidence="1">Multi-pass membrane protein</topology>
    </subcellularLocation>
</comment>
<evidence type="ECO:0000256" key="5">
    <source>
        <dbReference type="ARBA" id="ARBA00023136"/>
    </source>
</evidence>
<dbReference type="PANTHER" id="PTHR10361">
    <property type="entry name" value="SODIUM-BILE ACID COTRANSPORTER"/>
    <property type="match status" value="1"/>
</dbReference>
<feature type="transmembrane region" description="Helical" evidence="7">
    <location>
        <begin position="193"/>
        <end position="215"/>
    </location>
</feature>
<keyword evidence="9" id="KW-1185">Reference proteome</keyword>
<evidence type="ECO:0000256" key="3">
    <source>
        <dbReference type="ARBA" id="ARBA00022692"/>
    </source>
</evidence>
<evidence type="ECO:0000256" key="6">
    <source>
        <dbReference type="SAM" id="MobiDB-lite"/>
    </source>
</evidence>
<proteinExistence type="inferred from homology"/>
<gene>
    <name evidence="8" type="ORF">AB1Y20_007222</name>
</gene>
<feature type="transmembrane region" description="Helical" evidence="7">
    <location>
        <begin position="37"/>
        <end position="58"/>
    </location>
</feature>
<evidence type="ECO:0000313" key="8">
    <source>
        <dbReference type="EMBL" id="KAL1507603.1"/>
    </source>
</evidence>
<feature type="transmembrane region" description="Helical" evidence="7">
    <location>
        <begin position="93"/>
        <end position="117"/>
    </location>
</feature>
<keyword evidence="3 7" id="KW-0812">Transmembrane</keyword>